<dbReference type="InterPro" id="IPR005123">
    <property type="entry name" value="Oxoglu/Fe-dep_dioxygenase_dom"/>
</dbReference>
<dbReference type="PANTHER" id="PTHR12463">
    <property type="entry name" value="OXYGENASE-RELATED"/>
    <property type="match status" value="1"/>
</dbReference>
<dbReference type="InterPro" id="IPR037151">
    <property type="entry name" value="AlkB-like_sf"/>
</dbReference>
<reference evidence="2" key="1">
    <citation type="journal article" date="2014" name="Int. J. Syst. Evol. Microbiol.">
        <title>Complete genome sequence of Corynebacterium casei LMG S-19264T (=DSM 44701T), isolated from a smear-ripened cheese.</title>
        <authorList>
            <consortium name="US DOE Joint Genome Institute (JGI-PGF)"/>
            <person name="Walter F."/>
            <person name="Albersmeier A."/>
            <person name="Kalinowski J."/>
            <person name="Ruckert C."/>
        </authorList>
    </citation>
    <scope>NUCLEOTIDE SEQUENCE</scope>
    <source>
        <strain evidence="2">CGMCC 1.15330</strain>
    </source>
</reference>
<sequence length="197" mass="22207">MAMADLFDTPALPGLASQDDLVSEAEERMLIAAIDATALAPFRFQGWTGKRLTSSYGWRYDFDAGRLERGEPLPDWLLPIRDRAAAFARLPVDDLVQALLIRYDPGAGIGWHRDRPAFEHVVGLSLGTQATMRFRRRVGTRFERVAVPLPPRGAYHLSGAARHDWEHSIAEMDRTRWSITFRSLRAIVLTRIVGLRA</sequence>
<organism evidence="2 3">
    <name type="scientific">Sphingomonas metalli</name>
    <dbReference type="NCBI Taxonomy" id="1779358"/>
    <lineage>
        <taxon>Bacteria</taxon>
        <taxon>Pseudomonadati</taxon>
        <taxon>Pseudomonadota</taxon>
        <taxon>Alphaproteobacteria</taxon>
        <taxon>Sphingomonadales</taxon>
        <taxon>Sphingomonadaceae</taxon>
        <taxon>Sphingomonas</taxon>
    </lineage>
</organism>
<evidence type="ECO:0000259" key="1">
    <source>
        <dbReference type="PROSITE" id="PS51471"/>
    </source>
</evidence>
<feature type="domain" description="Fe2OG dioxygenase" evidence="1">
    <location>
        <begin position="94"/>
        <end position="185"/>
    </location>
</feature>
<protein>
    <submittedName>
        <fullName evidence="2">2OG-Fe(II) oxygenase</fullName>
    </submittedName>
</protein>
<accession>A0A916TEW2</accession>
<name>A0A916TEW2_9SPHN</name>
<dbReference type="PROSITE" id="PS51471">
    <property type="entry name" value="FE2OG_OXY"/>
    <property type="match status" value="1"/>
</dbReference>
<keyword evidence="3" id="KW-1185">Reference proteome</keyword>
<dbReference type="EMBL" id="BMIH01000006">
    <property type="protein sequence ID" value="GGB42295.1"/>
    <property type="molecule type" value="Genomic_DNA"/>
</dbReference>
<proteinExistence type="predicted"/>
<dbReference type="PANTHER" id="PTHR12463:SF1">
    <property type="entry name" value="2-OXOGLUTARATE AND FE-DEPENDENT OXYGENASE FAMILY PROTEIN"/>
    <property type="match status" value="1"/>
</dbReference>
<dbReference type="Proteomes" id="UP000623067">
    <property type="component" value="Unassembled WGS sequence"/>
</dbReference>
<reference evidence="2" key="2">
    <citation type="submission" date="2020-09" db="EMBL/GenBank/DDBJ databases">
        <authorList>
            <person name="Sun Q."/>
            <person name="Zhou Y."/>
        </authorList>
    </citation>
    <scope>NUCLEOTIDE SEQUENCE</scope>
    <source>
        <strain evidence="2">CGMCC 1.15330</strain>
    </source>
</reference>
<dbReference type="Gene3D" id="2.60.120.590">
    <property type="entry name" value="Alpha-ketoglutarate-dependent dioxygenase AlkB-like"/>
    <property type="match status" value="1"/>
</dbReference>
<dbReference type="AlphaFoldDB" id="A0A916TEW2"/>
<dbReference type="GO" id="GO:0016491">
    <property type="term" value="F:oxidoreductase activity"/>
    <property type="evidence" value="ECO:0007669"/>
    <property type="project" value="TreeGrafter"/>
</dbReference>
<dbReference type="RefSeq" id="WP_373284597.1">
    <property type="nucleotide sequence ID" value="NZ_BMIH01000006.1"/>
</dbReference>
<gene>
    <name evidence="2" type="ORF">GCM10011380_34750</name>
</gene>
<dbReference type="SUPFAM" id="SSF51197">
    <property type="entry name" value="Clavaminate synthase-like"/>
    <property type="match status" value="1"/>
</dbReference>
<evidence type="ECO:0000313" key="2">
    <source>
        <dbReference type="EMBL" id="GGB42295.1"/>
    </source>
</evidence>
<dbReference type="Pfam" id="PF13532">
    <property type="entry name" value="2OG-FeII_Oxy_2"/>
    <property type="match status" value="1"/>
</dbReference>
<evidence type="ECO:0000313" key="3">
    <source>
        <dbReference type="Proteomes" id="UP000623067"/>
    </source>
</evidence>
<dbReference type="InterPro" id="IPR027450">
    <property type="entry name" value="AlkB-like"/>
</dbReference>
<dbReference type="GO" id="GO:0032451">
    <property type="term" value="F:demethylase activity"/>
    <property type="evidence" value="ECO:0007669"/>
    <property type="project" value="TreeGrafter"/>
</dbReference>
<dbReference type="GO" id="GO:0070988">
    <property type="term" value="P:demethylation"/>
    <property type="evidence" value="ECO:0007669"/>
    <property type="project" value="InterPro"/>
</dbReference>
<dbReference type="InterPro" id="IPR032857">
    <property type="entry name" value="ALKBH4"/>
</dbReference>
<comment type="caution">
    <text evidence="2">The sequence shown here is derived from an EMBL/GenBank/DDBJ whole genome shotgun (WGS) entry which is preliminary data.</text>
</comment>